<comment type="subcellular location">
    <subcellularLocation>
        <location evidence="4">Cytoplasm</location>
        <location evidence="4">Cytosol</location>
    </subcellularLocation>
</comment>
<evidence type="ECO:0000256" key="3">
    <source>
        <dbReference type="ARBA" id="ARBA00023150"/>
    </source>
</evidence>
<dbReference type="GeneTree" id="ENSGT00510000047669"/>
<dbReference type="SUPFAM" id="SSF54690">
    <property type="entry name" value="Molybdopterin synthase subunit MoaE"/>
    <property type="match status" value="1"/>
</dbReference>
<dbReference type="GO" id="GO:0030366">
    <property type="term" value="F:molybdopterin synthase activity"/>
    <property type="evidence" value="ECO:0007669"/>
    <property type="project" value="UniProtKB-UniRule"/>
</dbReference>
<dbReference type="EC" id="2.8.1.12" evidence="4"/>
<dbReference type="GO" id="GO:1990140">
    <property type="term" value="C:molybdopterin synthase complex"/>
    <property type="evidence" value="ECO:0007669"/>
    <property type="project" value="UniProtKB-UniRule"/>
</dbReference>
<feature type="chain" id="PRO_5018555628" description="Molybdopterin synthase catalytic subunit" evidence="5">
    <location>
        <begin position="31"/>
        <end position="228"/>
    </location>
</feature>
<comment type="catalytic activity">
    <reaction evidence="4">
        <text>2 [molybdopterin-synthase sulfur-carrier protein]-C-terminal-Gly-aminoethanethioate + cyclic pyranopterin phosphate + H2O = molybdopterin + 2 [molybdopterin-synthase sulfur-carrier protein]-C-terminal Gly-Gly + 2 H(+)</text>
        <dbReference type="Rhea" id="RHEA:26333"/>
        <dbReference type="Rhea" id="RHEA-COMP:12202"/>
        <dbReference type="Rhea" id="RHEA-COMP:19907"/>
        <dbReference type="ChEBI" id="CHEBI:15377"/>
        <dbReference type="ChEBI" id="CHEBI:15378"/>
        <dbReference type="ChEBI" id="CHEBI:58698"/>
        <dbReference type="ChEBI" id="CHEBI:59648"/>
        <dbReference type="ChEBI" id="CHEBI:90778"/>
        <dbReference type="ChEBI" id="CHEBI:232372"/>
        <dbReference type="EC" id="2.8.1.12"/>
    </reaction>
</comment>
<dbReference type="InterPro" id="IPR036563">
    <property type="entry name" value="MoaE_sf"/>
</dbReference>
<dbReference type="STRING" id="109280.ENSHCOP00000019289"/>
<reference evidence="6" key="2">
    <citation type="submission" date="2025-09" db="UniProtKB">
        <authorList>
            <consortium name="Ensembl"/>
        </authorList>
    </citation>
    <scope>IDENTIFICATION</scope>
</reference>
<feature type="binding site" evidence="4">
    <location>
        <position position="187"/>
    </location>
    <ligand>
        <name>substrate</name>
    </ligand>
</feature>
<comment type="pathway">
    <text evidence="4">Cofactor biosynthesis; molybdopterin biosynthesis.</text>
</comment>
<comment type="similarity">
    <text evidence="4">Belongs to the MoaE family. MOCS2B subfamily.</text>
</comment>
<keyword evidence="2 4" id="KW-0808">Transferase</keyword>
<dbReference type="HAMAP" id="MF_03052">
    <property type="entry name" value="MOC2B"/>
    <property type="match status" value="1"/>
</dbReference>
<feature type="binding site" evidence="4">
    <location>
        <begin position="194"/>
        <end position="196"/>
    </location>
    <ligand>
        <name>substrate</name>
    </ligand>
</feature>
<evidence type="ECO:0000256" key="4">
    <source>
        <dbReference type="HAMAP-Rule" id="MF_03052"/>
    </source>
</evidence>
<dbReference type="GO" id="GO:0006777">
    <property type="term" value="P:Mo-molybdopterin cofactor biosynthetic process"/>
    <property type="evidence" value="ECO:0007669"/>
    <property type="project" value="UniProtKB-UniRule"/>
</dbReference>
<dbReference type="Ensembl" id="ENSHCOT00000009119.1">
    <property type="protein sequence ID" value="ENSHCOP00000019289.1"/>
    <property type="gene ID" value="ENSHCOG00000004499.1"/>
</dbReference>
<evidence type="ECO:0000313" key="7">
    <source>
        <dbReference type="Proteomes" id="UP000264820"/>
    </source>
</evidence>
<reference evidence="6" key="1">
    <citation type="submission" date="2025-08" db="UniProtKB">
        <authorList>
            <consortium name="Ensembl"/>
        </authorList>
    </citation>
    <scope>IDENTIFICATION</scope>
</reference>
<evidence type="ECO:0000256" key="2">
    <source>
        <dbReference type="ARBA" id="ARBA00022679"/>
    </source>
</evidence>
<name>A0A3Q2YLB3_HIPCM</name>
<comment type="subunit">
    <text evidence="4">Heterotetramer; composed of 2 small (MOCS2A) and 2 large (MOCS2B) subunits.</text>
</comment>
<accession>A0A3Q2YLB3</accession>
<dbReference type="AlphaFoldDB" id="A0A3Q2YLB3"/>
<organism evidence="6 7">
    <name type="scientific">Hippocampus comes</name>
    <name type="common">Tiger tail seahorse</name>
    <dbReference type="NCBI Taxonomy" id="109280"/>
    <lineage>
        <taxon>Eukaryota</taxon>
        <taxon>Metazoa</taxon>
        <taxon>Chordata</taxon>
        <taxon>Craniata</taxon>
        <taxon>Vertebrata</taxon>
        <taxon>Euteleostomi</taxon>
        <taxon>Actinopterygii</taxon>
        <taxon>Neopterygii</taxon>
        <taxon>Teleostei</taxon>
        <taxon>Neoteleostei</taxon>
        <taxon>Acanthomorphata</taxon>
        <taxon>Syngnathiaria</taxon>
        <taxon>Syngnathiformes</taxon>
        <taxon>Syngnathoidei</taxon>
        <taxon>Syngnathidae</taxon>
        <taxon>Hippocampus</taxon>
    </lineage>
</organism>
<keyword evidence="3 4" id="KW-0501">Molybdenum cofactor biosynthesis</keyword>
<protein>
    <recommendedName>
        <fullName evidence="4">Molybdopterin synthase catalytic subunit</fullName>
        <ecNumber evidence="4">2.8.1.12</ecNumber>
    </recommendedName>
    <alternativeName>
        <fullName evidence="4">Molybdenum cofactor synthesis protein 2 large subunit</fullName>
    </alternativeName>
    <alternativeName>
        <fullName evidence="4">Molybdenum cofactor synthesis protein 2B</fullName>
        <shortName evidence="4">MOCS2B</shortName>
    </alternativeName>
</protein>
<gene>
    <name evidence="4" type="primary">MOCS2</name>
</gene>
<sequence length="228" mass="24876">MLHCFHGLPVQGVICVCVCVCACRLRVLQGHVVLAVRHHGGETERAGRLPDSSGFGCVTSLPLGASKKGRDIFKLSHHRLSVEDVVAAVGSASCGAISLFIGTTREDQSESGKVIGLEYEAYEPMVQSELAELCRRLRARWPDLAHICVHHRLGWVRVGEASVVAAVSSPHRHDGQRALVCLLDGLKANVPVWKKEVYEDRKASWKENAECAWASCHGNHDAQTMIGQ</sequence>
<evidence type="ECO:0000256" key="1">
    <source>
        <dbReference type="ARBA" id="ARBA00022490"/>
    </source>
</evidence>
<dbReference type="CDD" id="cd00756">
    <property type="entry name" value="MoaE"/>
    <property type="match status" value="1"/>
</dbReference>
<keyword evidence="1 4" id="KW-0963">Cytoplasm</keyword>
<dbReference type="Gene3D" id="3.90.1170.40">
    <property type="entry name" value="Molybdopterin biosynthesis MoaE subunit"/>
    <property type="match status" value="1"/>
</dbReference>
<comment type="function">
    <text evidence="4">Catalytic subunit of the molybdopterin synthase complex, a complex that catalyzes the conversion of precursor Z into molybdopterin. Acts by mediating the incorporation of 2 sulfur atoms from thiocarboxylated MOCS2A into precursor Z to generate a dithiolene group.</text>
</comment>
<feature type="binding site" evidence="4">
    <location>
        <begin position="171"/>
        <end position="172"/>
    </location>
    <ligand>
        <name>substrate</name>
    </ligand>
</feature>
<dbReference type="InterPro" id="IPR028888">
    <property type="entry name" value="MOCS2B_euk"/>
</dbReference>
<dbReference type="PANTHER" id="PTHR23404">
    <property type="entry name" value="MOLYBDOPTERIN SYNTHASE RELATED"/>
    <property type="match status" value="1"/>
</dbReference>
<evidence type="ECO:0000256" key="5">
    <source>
        <dbReference type="SAM" id="SignalP"/>
    </source>
</evidence>
<keyword evidence="7" id="KW-1185">Reference proteome</keyword>
<comment type="miscellaneous">
    <text evidence="4">This protein is produced by a bicistronic gene which also produces the large subunit (MOCS2A).</text>
</comment>
<proteinExistence type="inferred from homology"/>
<dbReference type="InterPro" id="IPR003448">
    <property type="entry name" value="Mopterin_biosynth_MoaE"/>
</dbReference>
<dbReference type="Proteomes" id="UP000264820">
    <property type="component" value="Unplaced"/>
</dbReference>
<dbReference type="UniPathway" id="UPA00344"/>
<keyword evidence="5" id="KW-0732">Signal</keyword>
<feature type="signal peptide" evidence="5">
    <location>
        <begin position="1"/>
        <end position="30"/>
    </location>
</feature>
<evidence type="ECO:0000313" key="6">
    <source>
        <dbReference type="Ensembl" id="ENSHCOP00000019289.1"/>
    </source>
</evidence>
<dbReference type="Pfam" id="PF02391">
    <property type="entry name" value="MoaE"/>
    <property type="match status" value="1"/>
</dbReference>
<dbReference type="OMA" id="CAWASCH"/>